<gene>
    <name evidence="1" type="ORF">Poli38472_004508</name>
</gene>
<evidence type="ECO:0000313" key="1">
    <source>
        <dbReference type="EMBL" id="TMW59439.1"/>
    </source>
</evidence>
<dbReference type="AlphaFoldDB" id="A0A8K1C9Y8"/>
<name>A0A8K1C9Y8_PYTOL</name>
<sequence>MFAYPQRVITKASPQYSVGFTARASPSSPPSSPPSPPSSPTYCLSAVVIAWENVLFPLKWLTESAEFSLTQQGIEATKLKTRGNPFLAQALGAIEQQIIGTLSIIAPKVPVYIVTESCTEAVEAICATFFPGLRAYLGSTRGRVQVLPAVGKSQVEQMTSKLNQLQQICVASAATMEANKTQTPFKILTITADEIDRRVTTRMQQTMARFGAIQTMHLPALMANGKPLSLVDFHKQLQKVAAALAKEVA</sequence>
<keyword evidence="2" id="KW-1185">Reference proteome</keyword>
<dbReference type="PANTHER" id="PTHR38899:SF1">
    <property type="entry name" value="PROTEIN KINASE"/>
    <property type="match status" value="1"/>
</dbReference>
<accession>A0A8K1C9Y8</accession>
<proteinExistence type="predicted"/>
<dbReference type="PANTHER" id="PTHR38899">
    <property type="entry name" value="DOMAIN OOKINETE PROTEIN, PUTATIVE-RELATED"/>
    <property type="match status" value="1"/>
</dbReference>
<comment type="caution">
    <text evidence="1">The sequence shown here is derived from an EMBL/GenBank/DDBJ whole genome shotgun (WGS) entry which is preliminary data.</text>
</comment>
<organism evidence="1 2">
    <name type="scientific">Pythium oligandrum</name>
    <name type="common">Mycoparasitic fungus</name>
    <dbReference type="NCBI Taxonomy" id="41045"/>
    <lineage>
        <taxon>Eukaryota</taxon>
        <taxon>Sar</taxon>
        <taxon>Stramenopiles</taxon>
        <taxon>Oomycota</taxon>
        <taxon>Peronosporomycetes</taxon>
        <taxon>Pythiales</taxon>
        <taxon>Pythiaceae</taxon>
        <taxon>Pythium</taxon>
    </lineage>
</organism>
<evidence type="ECO:0000313" key="2">
    <source>
        <dbReference type="Proteomes" id="UP000794436"/>
    </source>
</evidence>
<dbReference type="OrthoDB" id="10536883at2759"/>
<dbReference type="Proteomes" id="UP000794436">
    <property type="component" value="Unassembled WGS sequence"/>
</dbReference>
<protein>
    <submittedName>
        <fullName evidence="1">Uncharacterized protein</fullName>
    </submittedName>
</protein>
<dbReference type="EMBL" id="SPLM01000109">
    <property type="protein sequence ID" value="TMW59439.1"/>
    <property type="molecule type" value="Genomic_DNA"/>
</dbReference>
<reference evidence="1" key="1">
    <citation type="submission" date="2019-03" db="EMBL/GenBank/DDBJ databases">
        <title>Long read genome sequence of the mycoparasitic Pythium oligandrum ATCC 38472 isolated from sugarbeet rhizosphere.</title>
        <authorList>
            <person name="Gaulin E."/>
        </authorList>
    </citation>
    <scope>NUCLEOTIDE SEQUENCE</scope>
    <source>
        <strain evidence="1">ATCC 38472_TT</strain>
    </source>
</reference>